<dbReference type="InterPro" id="IPR046496">
    <property type="entry name" value="DUF6589"/>
</dbReference>
<name>A0A2N5SWX7_9BASI</name>
<dbReference type="Proteomes" id="UP000235388">
    <property type="component" value="Unassembled WGS sequence"/>
</dbReference>
<dbReference type="STRING" id="200324.A0A2N5SWX7"/>
<comment type="caution">
    <text evidence="2">The sequence shown here is derived from an EMBL/GenBank/DDBJ whole genome shotgun (WGS) entry which is preliminary data.</text>
</comment>
<dbReference type="EMBL" id="PGCJ01000844">
    <property type="protein sequence ID" value="PLW17743.1"/>
    <property type="molecule type" value="Genomic_DNA"/>
</dbReference>
<evidence type="ECO:0000313" key="2">
    <source>
        <dbReference type="EMBL" id="PLW17743.1"/>
    </source>
</evidence>
<keyword evidence="3" id="KW-1185">Reference proteome</keyword>
<dbReference type="OrthoDB" id="2497193at2759"/>
<organism evidence="2 3">
    <name type="scientific">Puccinia coronata f. sp. avenae</name>
    <dbReference type="NCBI Taxonomy" id="200324"/>
    <lineage>
        <taxon>Eukaryota</taxon>
        <taxon>Fungi</taxon>
        <taxon>Dikarya</taxon>
        <taxon>Basidiomycota</taxon>
        <taxon>Pucciniomycotina</taxon>
        <taxon>Pucciniomycetes</taxon>
        <taxon>Pucciniales</taxon>
        <taxon>Pucciniaceae</taxon>
        <taxon>Puccinia</taxon>
    </lineage>
</organism>
<evidence type="ECO:0000259" key="1">
    <source>
        <dbReference type="Pfam" id="PF20231"/>
    </source>
</evidence>
<gene>
    <name evidence="2" type="ORF">PCANC_09087</name>
</gene>
<reference evidence="2 3" key="1">
    <citation type="submission" date="2017-11" db="EMBL/GenBank/DDBJ databases">
        <title>De novo assembly and phasing of dikaryotic genomes from two isolates of Puccinia coronata f. sp. avenae, the causal agent of oat crown rust.</title>
        <authorList>
            <person name="Miller M.E."/>
            <person name="Zhang Y."/>
            <person name="Omidvar V."/>
            <person name="Sperschneider J."/>
            <person name="Schwessinger B."/>
            <person name="Raley C."/>
            <person name="Palmer J.M."/>
            <person name="Garnica D."/>
            <person name="Upadhyaya N."/>
            <person name="Rathjen J."/>
            <person name="Taylor J.M."/>
            <person name="Park R.F."/>
            <person name="Dodds P.N."/>
            <person name="Hirsch C.D."/>
            <person name="Kianian S.F."/>
            <person name="Figueroa M."/>
        </authorList>
    </citation>
    <scope>NUCLEOTIDE SEQUENCE [LARGE SCALE GENOMIC DNA]</scope>
    <source>
        <strain evidence="2">12NC29</strain>
    </source>
</reference>
<accession>A0A2N5SWX7</accession>
<protein>
    <recommendedName>
        <fullName evidence="1">DUF6589 domain-containing protein</fullName>
    </recommendedName>
</protein>
<feature type="domain" description="DUF6589" evidence="1">
    <location>
        <begin position="349"/>
        <end position="458"/>
    </location>
</feature>
<evidence type="ECO:0000313" key="3">
    <source>
        <dbReference type="Proteomes" id="UP000235388"/>
    </source>
</evidence>
<dbReference type="Pfam" id="PF20231">
    <property type="entry name" value="DUF6589"/>
    <property type="match status" value="1"/>
</dbReference>
<sequence length="491" mass="54346">MHPESTRKPTAVIKKVLSTCISLNELPTKLSPKDFFLNYLESTNQDIVYLRRLWAVPAGIPSLMGVARALSKDMRRTPEAKEAWAAFIRNEALDLLLSETPPRGNYPVGSFHSANTVSNLFFSSQQKCHLERLLTQQYMPFFYGLMKSMLDWIQPCVSQTEAVAKPKDIIITIGPKEVAGIGYTTPGTSQEGGNERAHRMATTICPMVAFGKNQRNNSLQLHNTVRLFACGASERVHEYMNYIGLSSLHSTALSALKTLAVESAETLKSLMKVKNNPLIAPSICINNIDIEQHVHQVSVGNLSNIVRGTWGYIHVPNQRLLKTLNASEISLGAYQRSLESIKGMGINPSMFLPTIQEEQSEINVIKSQISRVLSSLADPKGKVSAYPTKPCEIELISHEPPELHMLKLMDALDNSAKGVGQVFESIMKQAGLSVEGFFGRFQPMDGDLGTHYREAGISILATPTNHLAYCSWITPPHMGHHENPLPVFPQT</sequence>
<proteinExistence type="predicted"/>
<dbReference type="AlphaFoldDB" id="A0A2N5SWX7"/>